<protein>
    <recommendedName>
        <fullName evidence="4">NADH-ubiquinone reductase complex 1 MLRQ subunit</fullName>
    </recommendedName>
</protein>
<keyword evidence="1" id="KW-0472">Membrane</keyword>
<dbReference type="EMBL" id="KZ678139">
    <property type="protein sequence ID" value="PSN63705.1"/>
    <property type="molecule type" value="Genomic_DNA"/>
</dbReference>
<dbReference type="AlphaFoldDB" id="A0A2T2NE35"/>
<sequence length="97" mass="10800">MFRSTRVLAMQPTRAAFMRQTPQAFFKQTGFRMTPVPKEEHGAHTISQRLRQLKKIPAELIPLGVVLAVAVGAAIFSLGNKLVKDKTLRLKRQAGNS</sequence>
<keyword evidence="1" id="KW-0812">Transmembrane</keyword>
<evidence type="ECO:0000313" key="2">
    <source>
        <dbReference type="EMBL" id="PSN63705.1"/>
    </source>
</evidence>
<accession>A0A2T2NE35</accession>
<proteinExistence type="predicted"/>
<dbReference type="OrthoDB" id="202195at2759"/>
<reference evidence="2 3" key="1">
    <citation type="journal article" date="2018" name="Front. Microbiol.">
        <title>Genome-Wide Analysis of Corynespora cassiicola Leaf Fall Disease Putative Effectors.</title>
        <authorList>
            <person name="Lopez D."/>
            <person name="Ribeiro S."/>
            <person name="Label P."/>
            <person name="Fumanal B."/>
            <person name="Venisse J.S."/>
            <person name="Kohler A."/>
            <person name="de Oliveira R.R."/>
            <person name="Labutti K."/>
            <person name="Lipzen A."/>
            <person name="Lail K."/>
            <person name="Bauer D."/>
            <person name="Ohm R.A."/>
            <person name="Barry K.W."/>
            <person name="Spatafora J."/>
            <person name="Grigoriev I.V."/>
            <person name="Martin F.M."/>
            <person name="Pujade-Renaud V."/>
        </authorList>
    </citation>
    <scope>NUCLEOTIDE SEQUENCE [LARGE SCALE GENOMIC DNA]</scope>
    <source>
        <strain evidence="2 3">Philippines</strain>
    </source>
</reference>
<organism evidence="2 3">
    <name type="scientific">Corynespora cassiicola Philippines</name>
    <dbReference type="NCBI Taxonomy" id="1448308"/>
    <lineage>
        <taxon>Eukaryota</taxon>
        <taxon>Fungi</taxon>
        <taxon>Dikarya</taxon>
        <taxon>Ascomycota</taxon>
        <taxon>Pezizomycotina</taxon>
        <taxon>Dothideomycetes</taxon>
        <taxon>Pleosporomycetidae</taxon>
        <taxon>Pleosporales</taxon>
        <taxon>Corynesporascaceae</taxon>
        <taxon>Corynespora</taxon>
    </lineage>
</organism>
<feature type="transmembrane region" description="Helical" evidence="1">
    <location>
        <begin position="60"/>
        <end position="83"/>
    </location>
</feature>
<evidence type="ECO:0000256" key="1">
    <source>
        <dbReference type="SAM" id="Phobius"/>
    </source>
</evidence>
<gene>
    <name evidence="2" type="ORF">BS50DRAFT_576327</name>
</gene>
<keyword evidence="3" id="KW-1185">Reference proteome</keyword>
<keyword evidence="1" id="KW-1133">Transmembrane helix</keyword>
<evidence type="ECO:0000313" key="3">
    <source>
        <dbReference type="Proteomes" id="UP000240883"/>
    </source>
</evidence>
<evidence type="ECO:0008006" key="4">
    <source>
        <dbReference type="Google" id="ProtNLM"/>
    </source>
</evidence>
<name>A0A2T2NE35_CORCC</name>
<dbReference type="Proteomes" id="UP000240883">
    <property type="component" value="Unassembled WGS sequence"/>
</dbReference>